<sequence length="440" mass="50060">MVKNVDLVQFAVLVFDYPYIGWSASRSLLFWYLTIPTLDGVPQEGIIQRLCGLQQYNPNDQFCCSEQLHDLYNAGVKQKCCGGNLYMEHLAICCGSNIIEKKSLLQYRNPECCRGKIYSDTNASEDLNIPNSCCGDPDAGEPYNSKKYYCCGSMLTPRTPRIILGCCCGRAFEQRRATYKQECNNCTIQKYWQSKCGGNSYNPATHVCCVNEVVYVKNSGIICCKDKLRKVVSGSVECCQATGELYDTNIQSCCAGQVIQLSSFGCCNNEIYNKADQNCCYGLKTFNKDKQVCCKHSYPPSVRAKNEQNPKNGTQTTCPFCSERKRNNTKMELCIKRREYSIILTDLGMSHTNMTRLKGVVLSPKRHRGERVDVQSTYKCQCFEKEALYLINTNKRMKPMRHQQLTLRLTSRDKMVPETKQSPCLIYKNAGKREDFVIDF</sequence>
<keyword evidence="3" id="KW-1185">Reference proteome</keyword>
<proteinExistence type="predicted"/>
<dbReference type="Pfam" id="PF24748">
    <property type="entry name" value="Galaxin_repeat"/>
    <property type="match status" value="2"/>
</dbReference>
<reference evidence="2" key="1">
    <citation type="submission" date="2022-11" db="EMBL/GenBank/DDBJ databases">
        <title>Centuries of genome instability and evolution in soft-shell clam transmissible cancer (bioRxiv).</title>
        <authorList>
            <person name="Hart S.F.M."/>
            <person name="Yonemitsu M.A."/>
            <person name="Giersch R.M."/>
            <person name="Beal B.F."/>
            <person name="Arriagada G."/>
            <person name="Davis B.W."/>
            <person name="Ostrander E.A."/>
            <person name="Goff S.P."/>
            <person name="Metzger M.J."/>
        </authorList>
    </citation>
    <scope>NUCLEOTIDE SEQUENCE</scope>
    <source>
        <strain evidence="2">MELC-2E11</strain>
        <tissue evidence="2">Siphon/mantle</tissue>
    </source>
</reference>
<gene>
    <name evidence="2" type="ORF">MAR_023102</name>
</gene>
<organism evidence="2 3">
    <name type="scientific">Mya arenaria</name>
    <name type="common">Soft-shell clam</name>
    <dbReference type="NCBI Taxonomy" id="6604"/>
    <lineage>
        <taxon>Eukaryota</taxon>
        <taxon>Metazoa</taxon>
        <taxon>Spiralia</taxon>
        <taxon>Lophotrochozoa</taxon>
        <taxon>Mollusca</taxon>
        <taxon>Bivalvia</taxon>
        <taxon>Autobranchia</taxon>
        <taxon>Heteroconchia</taxon>
        <taxon>Euheterodonta</taxon>
        <taxon>Imparidentia</taxon>
        <taxon>Neoheterodontei</taxon>
        <taxon>Myida</taxon>
        <taxon>Myoidea</taxon>
        <taxon>Myidae</taxon>
        <taxon>Mya</taxon>
    </lineage>
</organism>
<evidence type="ECO:0000313" key="2">
    <source>
        <dbReference type="EMBL" id="WAQ98729.1"/>
    </source>
</evidence>
<dbReference type="PANTHER" id="PTHR34490:SF3">
    <property type="entry name" value="GALAXIN-LIKE ISOFORM X2"/>
    <property type="match status" value="1"/>
</dbReference>
<feature type="domain" description="Galaxin-like repeats" evidence="1">
    <location>
        <begin position="219"/>
        <end position="334"/>
    </location>
</feature>
<dbReference type="EMBL" id="CP111014">
    <property type="protein sequence ID" value="WAQ98729.1"/>
    <property type="molecule type" value="Genomic_DNA"/>
</dbReference>
<protein>
    <submittedName>
        <fullName evidence="2">GXN-like protein</fullName>
    </submittedName>
</protein>
<dbReference type="PANTHER" id="PTHR34490">
    <property type="entry name" value="PROTEIN CBG12054-RELATED"/>
    <property type="match status" value="1"/>
</dbReference>
<evidence type="ECO:0000259" key="1">
    <source>
        <dbReference type="Pfam" id="PF24748"/>
    </source>
</evidence>
<feature type="domain" description="Galaxin-like repeats" evidence="1">
    <location>
        <begin position="50"/>
        <end position="121"/>
    </location>
</feature>
<dbReference type="InterPro" id="IPR055284">
    <property type="entry name" value="Galaxin-like"/>
</dbReference>
<evidence type="ECO:0000313" key="3">
    <source>
        <dbReference type="Proteomes" id="UP001164746"/>
    </source>
</evidence>
<name>A0ABY7DM16_MYAAR</name>
<dbReference type="Proteomes" id="UP001164746">
    <property type="component" value="Chromosome 3"/>
</dbReference>
<accession>A0ABY7DM16</accession>
<dbReference type="InterPro" id="IPR056601">
    <property type="entry name" value="Galaxin_dom"/>
</dbReference>